<evidence type="ECO:0000313" key="2">
    <source>
        <dbReference type="EMBL" id="KKL82951.1"/>
    </source>
</evidence>
<protein>
    <submittedName>
        <fullName evidence="2">Uncharacterized protein</fullName>
    </submittedName>
</protein>
<name>A0A0F9FXI7_9ZZZZ</name>
<accession>A0A0F9FXI7</accession>
<feature type="coiled-coil region" evidence="1">
    <location>
        <begin position="46"/>
        <end position="91"/>
    </location>
</feature>
<evidence type="ECO:0000256" key="1">
    <source>
        <dbReference type="SAM" id="Coils"/>
    </source>
</evidence>
<proteinExistence type="predicted"/>
<dbReference type="EMBL" id="LAZR01022127">
    <property type="protein sequence ID" value="KKL82951.1"/>
    <property type="molecule type" value="Genomic_DNA"/>
</dbReference>
<reference evidence="2" key="1">
    <citation type="journal article" date="2015" name="Nature">
        <title>Complex archaea that bridge the gap between prokaryotes and eukaryotes.</title>
        <authorList>
            <person name="Spang A."/>
            <person name="Saw J.H."/>
            <person name="Jorgensen S.L."/>
            <person name="Zaremba-Niedzwiedzka K."/>
            <person name="Martijn J."/>
            <person name="Lind A.E."/>
            <person name="van Eijk R."/>
            <person name="Schleper C."/>
            <person name="Guy L."/>
            <person name="Ettema T.J."/>
        </authorList>
    </citation>
    <scope>NUCLEOTIDE SEQUENCE</scope>
</reference>
<comment type="caution">
    <text evidence="2">The sequence shown here is derived from an EMBL/GenBank/DDBJ whole genome shotgun (WGS) entry which is preliminary data.</text>
</comment>
<sequence length="321" mass="36777">MKRFRNQRTTENLIVLCLTVFVVMLLVNPVSVLADETSGRIIKEIVKEVDKEMTRLEERVTDFSEKSEDLQNRLEEESNTFKKTNDEMERHKILANMLVISAQLNEQDLQEISAYKETLTALVPKLGQLRVEIRKIGNMGFKKQEGFLKFRGQMVNMMTNSVRIMKMLRQVTVDEQLNRELIPIENTLVGLYKMYASSLRPGPASYAQVEESIKIMEYTTAQLNIVEKLLQQERMRLKVDNLNQISRLALMRLFKGRLNMGHLTEIPLQKMDEVEHRSELYFQASKAVNGGGMGSGGSVSRSPDNQAILNRISTGGNLFDQ</sequence>
<organism evidence="2">
    <name type="scientific">marine sediment metagenome</name>
    <dbReference type="NCBI Taxonomy" id="412755"/>
    <lineage>
        <taxon>unclassified sequences</taxon>
        <taxon>metagenomes</taxon>
        <taxon>ecological metagenomes</taxon>
    </lineage>
</organism>
<gene>
    <name evidence="2" type="ORF">LCGC14_1979640</name>
</gene>
<dbReference type="AlphaFoldDB" id="A0A0F9FXI7"/>
<keyword evidence="1" id="KW-0175">Coiled coil</keyword>